<accession>A0A5K7YH02</accession>
<protein>
    <recommendedName>
        <fullName evidence="1">Glycosyltransferase 2-like domain-containing protein</fullName>
    </recommendedName>
</protein>
<dbReference type="Pfam" id="PF00535">
    <property type="entry name" value="Glycos_transf_2"/>
    <property type="match status" value="1"/>
</dbReference>
<evidence type="ECO:0000313" key="3">
    <source>
        <dbReference type="Proteomes" id="UP000427906"/>
    </source>
</evidence>
<evidence type="ECO:0000313" key="2">
    <source>
        <dbReference type="EMBL" id="BBO68396.1"/>
    </source>
</evidence>
<proteinExistence type="predicted"/>
<dbReference type="AlphaFoldDB" id="A0A5K7YH02"/>
<dbReference type="EMBL" id="AP021874">
    <property type="protein sequence ID" value="BBO68396.1"/>
    <property type="molecule type" value="Genomic_DNA"/>
</dbReference>
<reference evidence="2 3" key="1">
    <citation type="submission" date="2019-11" db="EMBL/GenBank/DDBJ databases">
        <title>Comparative genomics of hydrocarbon-degrading Desulfosarcina strains.</title>
        <authorList>
            <person name="Watanabe M."/>
            <person name="Kojima H."/>
            <person name="Fukui M."/>
        </authorList>
    </citation>
    <scope>NUCLEOTIDE SEQUENCE [LARGE SCALE GENOMIC DNA]</scope>
    <source>
        <strain evidence="2 3">PL12</strain>
    </source>
</reference>
<dbReference type="InterPro" id="IPR001173">
    <property type="entry name" value="Glyco_trans_2-like"/>
</dbReference>
<dbReference type="PANTHER" id="PTHR43685:SF11">
    <property type="entry name" value="GLYCOSYLTRANSFERASE TAGX-RELATED"/>
    <property type="match status" value="1"/>
</dbReference>
<dbReference type="OrthoDB" id="5291101at2"/>
<dbReference type="InterPro" id="IPR050834">
    <property type="entry name" value="Glycosyltransf_2"/>
</dbReference>
<dbReference type="Proteomes" id="UP000427906">
    <property type="component" value="Chromosome"/>
</dbReference>
<dbReference type="CDD" id="cd00761">
    <property type="entry name" value="Glyco_tranf_GTA_type"/>
    <property type="match status" value="1"/>
</dbReference>
<name>A0A5K7YH02_9BACT</name>
<feature type="domain" description="Glycosyltransferase 2-like" evidence="1">
    <location>
        <begin position="10"/>
        <end position="109"/>
    </location>
</feature>
<dbReference type="SUPFAM" id="SSF53448">
    <property type="entry name" value="Nucleotide-diphospho-sugar transferases"/>
    <property type="match status" value="1"/>
</dbReference>
<gene>
    <name evidence="2" type="ORF">DSCA_23260</name>
</gene>
<sequence>MMSHSKETISIILTAYNRAHTVGRAIDSVLSQTYQDLELIVVDDGSSDNTQSKLELYQDERIRIISHSENRGVTEAKNTGLDQIRGTWFTFLDSDDEMVPEALERMISVPDQVDEKINAITCNCFDTSTGEFSGKGLNANQFLSSVDVARKCTGEFWGLTKTELLGVDRFNEKLPGFEDTLWFKINERACRYYLHEGLRIYHTEGEDMITKNLKTGSFSILNRQAFIHRILKEETHYLRTLKIHNPKRFLARVVQGIATAQATGDKDTAQNYRQLSRSDGGLAGEVISWLFFVGGKPMGQFVFHAVNMAKSMRLKANR</sequence>
<dbReference type="InterPro" id="IPR029044">
    <property type="entry name" value="Nucleotide-diphossugar_trans"/>
</dbReference>
<dbReference type="PANTHER" id="PTHR43685">
    <property type="entry name" value="GLYCOSYLTRANSFERASE"/>
    <property type="match status" value="1"/>
</dbReference>
<evidence type="ECO:0000259" key="1">
    <source>
        <dbReference type="Pfam" id="PF00535"/>
    </source>
</evidence>
<keyword evidence="3" id="KW-1185">Reference proteome</keyword>
<dbReference type="RefSeq" id="WP_155316564.1">
    <property type="nucleotide sequence ID" value="NZ_AP021874.1"/>
</dbReference>
<organism evidence="2 3">
    <name type="scientific">Desulfosarcina alkanivorans</name>
    <dbReference type="NCBI Taxonomy" id="571177"/>
    <lineage>
        <taxon>Bacteria</taxon>
        <taxon>Pseudomonadati</taxon>
        <taxon>Thermodesulfobacteriota</taxon>
        <taxon>Desulfobacteria</taxon>
        <taxon>Desulfobacterales</taxon>
        <taxon>Desulfosarcinaceae</taxon>
        <taxon>Desulfosarcina</taxon>
    </lineage>
</organism>
<dbReference type="KEGG" id="dalk:DSCA_23260"/>
<dbReference type="Gene3D" id="3.90.550.10">
    <property type="entry name" value="Spore Coat Polysaccharide Biosynthesis Protein SpsA, Chain A"/>
    <property type="match status" value="1"/>
</dbReference>